<dbReference type="OrthoDB" id="155383at2"/>
<dbReference type="InterPro" id="IPR002372">
    <property type="entry name" value="PQQ_rpt_dom"/>
</dbReference>
<feature type="compositionally biased region" description="Pro residues" evidence="4">
    <location>
        <begin position="320"/>
        <end position="342"/>
    </location>
</feature>
<dbReference type="PROSITE" id="PS50011">
    <property type="entry name" value="PROTEIN_KINASE_DOM"/>
    <property type="match status" value="1"/>
</dbReference>
<dbReference type="SMART" id="SM00564">
    <property type="entry name" value="PQQ"/>
    <property type="match status" value="8"/>
</dbReference>
<keyword evidence="6" id="KW-0723">Serine/threonine-protein kinase</keyword>
<dbReference type="PANTHER" id="PTHR34512:SF30">
    <property type="entry name" value="OUTER MEMBRANE PROTEIN ASSEMBLY FACTOR BAMB"/>
    <property type="match status" value="1"/>
</dbReference>
<name>A0A1I1IUP8_9ACTN</name>
<dbReference type="SUPFAM" id="SSF50998">
    <property type="entry name" value="Quinoprotein alcohol dehydrogenase-like"/>
    <property type="match status" value="2"/>
</dbReference>
<dbReference type="Proteomes" id="UP000199207">
    <property type="component" value="Unassembled WGS sequence"/>
</dbReference>
<dbReference type="PROSITE" id="PS00107">
    <property type="entry name" value="PROTEIN_KINASE_ATP"/>
    <property type="match status" value="1"/>
</dbReference>
<evidence type="ECO:0000256" key="3">
    <source>
        <dbReference type="PROSITE-ProRule" id="PRU10141"/>
    </source>
</evidence>
<organism evidence="6 7">
    <name type="scientific">Streptomyces aidingensis</name>
    <dbReference type="NCBI Taxonomy" id="910347"/>
    <lineage>
        <taxon>Bacteria</taxon>
        <taxon>Bacillati</taxon>
        <taxon>Actinomycetota</taxon>
        <taxon>Actinomycetes</taxon>
        <taxon>Kitasatosporales</taxon>
        <taxon>Streptomycetaceae</taxon>
        <taxon>Streptomyces</taxon>
    </lineage>
</organism>
<gene>
    <name evidence="6" type="ORF">SAMN05421773_103177</name>
</gene>
<evidence type="ECO:0000256" key="1">
    <source>
        <dbReference type="ARBA" id="ARBA00022741"/>
    </source>
</evidence>
<keyword evidence="1 3" id="KW-0547">Nucleotide-binding</keyword>
<dbReference type="GO" id="GO:0005524">
    <property type="term" value="F:ATP binding"/>
    <property type="evidence" value="ECO:0007669"/>
    <property type="project" value="UniProtKB-UniRule"/>
</dbReference>
<accession>A0A1I1IUP8</accession>
<dbReference type="PANTHER" id="PTHR34512">
    <property type="entry name" value="CELL SURFACE PROTEIN"/>
    <property type="match status" value="1"/>
</dbReference>
<dbReference type="RefSeq" id="WP_093838014.1">
    <property type="nucleotide sequence ID" value="NZ_FOLM01000003.1"/>
</dbReference>
<dbReference type="InterPro" id="IPR008271">
    <property type="entry name" value="Ser/Thr_kinase_AS"/>
</dbReference>
<dbReference type="InterPro" id="IPR000719">
    <property type="entry name" value="Prot_kinase_dom"/>
</dbReference>
<dbReference type="PROSITE" id="PS00108">
    <property type="entry name" value="PROTEIN_KINASE_ST"/>
    <property type="match status" value="1"/>
</dbReference>
<feature type="binding site" evidence="3">
    <location>
        <position position="46"/>
    </location>
    <ligand>
        <name>ATP</name>
        <dbReference type="ChEBI" id="CHEBI:30616"/>
    </ligand>
</feature>
<dbReference type="InterPro" id="IPR011009">
    <property type="entry name" value="Kinase-like_dom_sf"/>
</dbReference>
<dbReference type="Pfam" id="PF00069">
    <property type="entry name" value="Pkinase"/>
    <property type="match status" value="1"/>
</dbReference>
<dbReference type="Gene3D" id="1.10.510.10">
    <property type="entry name" value="Transferase(Phosphotransferase) domain 1"/>
    <property type="match status" value="1"/>
</dbReference>
<proteinExistence type="predicted"/>
<dbReference type="STRING" id="910347.SAMN05421773_103177"/>
<evidence type="ECO:0000313" key="7">
    <source>
        <dbReference type="Proteomes" id="UP000199207"/>
    </source>
</evidence>
<dbReference type="Pfam" id="PF13360">
    <property type="entry name" value="PQQ_2"/>
    <property type="match status" value="2"/>
</dbReference>
<reference evidence="6 7" key="1">
    <citation type="submission" date="2016-10" db="EMBL/GenBank/DDBJ databases">
        <authorList>
            <person name="de Groot N.N."/>
        </authorList>
    </citation>
    <scope>NUCLEOTIDE SEQUENCE [LARGE SCALE GENOMIC DNA]</scope>
    <source>
        <strain evidence="6 7">CGMCC 4.5739</strain>
    </source>
</reference>
<dbReference type="SUPFAM" id="SSF56112">
    <property type="entry name" value="Protein kinase-like (PK-like)"/>
    <property type="match status" value="1"/>
</dbReference>
<dbReference type="CDD" id="cd14014">
    <property type="entry name" value="STKc_PknB_like"/>
    <property type="match status" value="1"/>
</dbReference>
<feature type="domain" description="Protein kinase" evidence="5">
    <location>
        <begin position="18"/>
        <end position="273"/>
    </location>
</feature>
<evidence type="ECO:0000259" key="5">
    <source>
        <dbReference type="PROSITE" id="PS50011"/>
    </source>
</evidence>
<keyword evidence="7" id="KW-1185">Reference proteome</keyword>
<dbReference type="Gene3D" id="3.30.200.20">
    <property type="entry name" value="Phosphorylase Kinase, domain 1"/>
    <property type="match status" value="1"/>
</dbReference>
<sequence length="734" mass="75094">MAGFEELSAGDPRQVGRYRLVARLGAGGMGRVYLGRSPGGRAVAVKVIRPELGEDPQFRARFAREVSAARRVNGVFTAGVLDADPEATPAWLATAYVPGMPLGEAVSAHGPWPVPSVLALGAGLAEALEVIHAAEVVHRDLKPSNVLLAPDGPRVIDFGISLAAAETTVATQAGVVVGTPGFMAPEQVAGHRVGPPADVFSFGVVLAYTATGRQPFGSGSAHSVNFRAVYEQPDLRALPAALRPVVEPCLAKEPRQRPTVPQLLARLGSMTGMTGMTGGAAGGDGRGRVDVLTGAGWLPEPVAAAVRARSADAEDRPATAAPPPTRAARPAPGPGGRVPPPAGEFGPPLVAPPGPAEGPARTGQGDRTDRAGRPGGPRRRVLLGLGGAVLAAGAGWYGLRALDGLPAGGGEEVTRRPAPGTRLWAFPTGGPAHTAAVAAGVAYFGSDDGRLYAVGIADATERWRFPTGGAVVSPPRVADGIAYTGSDDSRLYAVDIRTGAEVWRVQTEGPVRTPAVTSGIVCAGSHDGRLRALRADNGEELWTFTADSAVRSAAVVGGGLVYAGTAGGVLYARDHRSGEARWEYAAGGEVFSTPVLADGRIFFGSDDMNLYALDAATGERLWSYAADDKVRADPVVAGGTVYVGSSDDRLHAVDAATGDRRWVYPANAAVRSPAVADGAVYIGTSDAHVYALDAADGGLLWQFRGGGEVFSSAAVAGGIVFAGNSDGALYALQG</sequence>
<dbReference type="InterPro" id="IPR015943">
    <property type="entry name" value="WD40/YVTN_repeat-like_dom_sf"/>
</dbReference>
<keyword evidence="6" id="KW-0808">Transferase</keyword>
<evidence type="ECO:0000313" key="6">
    <source>
        <dbReference type="EMBL" id="SFC39452.1"/>
    </source>
</evidence>
<dbReference type="SMART" id="SM00220">
    <property type="entry name" value="S_TKc"/>
    <property type="match status" value="1"/>
</dbReference>
<keyword evidence="6" id="KW-0418">Kinase</keyword>
<dbReference type="EMBL" id="FOLM01000003">
    <property type="protein sequence ID" value="SFC39452.1"/>
    <property type="molecule type" value="Genomic_DNA"/>
</dbReference>
<dbReference type="Gene3D" id="2.130.10.10">
    <property type="entry name" value="YVTN repeat-like/Quinoprotein amine dehydrogenase"/>
    <property type="match status" value="3"/>
</dbReference>
<keyword evidence="2 3" id="KW-0067">ATP-binding</keyword>
<dbReference type="AlphaFoldDB" id="A0A1I1IUP8"/>
<dbReference type="GO" id="GO:0004674">
    <property type="term" value="F:protein serine/threonine kinase activity"/>
    <property type="evidence" value="ECO:0007669"/>
    <property type="project" value="UniProtKB-KW"/>
</dbReference>
<feature type="region of interest" description="Disordered" evidence="4">
    <location>
        <begin position="306"/>
        <end position="379"/>
    </location>
</feature>
<evidence type="ECO:0000256" key="4">
    <source>
        <dbReference type="SAM" id="MobiDB-lite"/>
    </source>
</evidence>
<protein>
    <submittedName>
        <fullName evidence="6">Serine/threonine protein kinase</fullName>
    </submittedName>
</protein>
<dbReference type="InterPro" id="IPR018391">
    <property type="entry name" value="PQQ_b-propeller_rpt"/>
</dbReference>
<dbReference type="InterPro" id="IPR011047">
    <property type="entry name" value="Quinoprotein_ADH-like_sf"/>
</dbReference>
<dbReference type="InterPro" id="IPR017441">
    <property type="entry name" value="Protein_kinase_ATP_BS"/>
</dbReference>
<evidence type="ECO:0000256" key="2">
    <source>
        <dbReference type="ARBA" id="ARBA00022840"/>
    </source>
</evidence>